<evidence type="ECO:0000313" key="2">
    <source>
        <dbReference type="EMBL" id="RKR03772.1"/>
    </source>
</evidence>
<sequence>MSTQSSPSLPSWFGRALVEGFLIVFAVVLGFLVNEWREDVADRRAAEAAMGRVVAEIEANIAALEAVAGYHEEVVERIGARLAELEASPEGAEGVLFDEFPRVLPRGVNAPGLSRFAWEHAQQHGRLNVLPYARVSEVARIYEMQANGVESTWRQIVELLFAGPEIMRPQDLGPSLRFTQIGFTELASQERFLIGQYERLLERLDESPDA</sequence>
<feature type="transmembrane region" description="Helical" evidence="1">
    <location>
        <begin position="12"/>
        <end position="34"/>
    </location>
</feature>
<dbReference type="AlphaFoldDB" id="A0A495DLG3"/>
<dbReference type="EMBL" id="RBIM01000001">
    <property type="protein sequence ID" value="RKR03772.1"/>
    <property type="molecule type" value="Genomic_DNA"/>
</dbReference>
<accession>A0A495DLG3</accession>
<evidence type="ECO:0000313" key="3">
    <source>
        <dbReference type="Proteomes" id="UP000273675"/>
    </source>
</evidence>
<dbReference type="OrthoDB" id="7629129at2"/>
<organism evidence="2 3">
    <name type="scientific">Maricaulis maris</name>
    <dbReference type="NCBI Taxonomy" id="74318"/>
    <lineage>
        <taxon>Bacteria</taxon>
        <taxon>Pseudomonadati</taxon>
        <taxon>Pseudomonadota</taxon>
        <taxon>Alphaproteobacteria</taxon>
        <taxon>Maricaulales</taxon>
        <taxon>Maricaulaceae</taxon>
        <taxon>Maricaulis</taxon>
    </lineage>
</organism>
<evidence type="ECO:0000256" key="1">
    <source>
        <dbReference type="SAM" id="Phobius"/>
    </source>
</evidence>
<dbReference type="Proteomes" id="UP000273675">
    <property type="component" value="Unassembled WGS sequence"/>
</dbReference>
<dbReference type="RefSeq" id="WP_121209697.1">
    <property type="nucleotide sequence ID" value="NZ_RBIM01000001.1"/>
</dbReference>
<reference evidence="2 3" key="1">
    <citation type="submission" date="2018-10" db="EMBL/GenBank/DDBJ databases">
        <title>Genomic Encyclopedia of Type Strains, Phase IV (KMG-IV): sequencing the most valuable type-strain genomes for metagenomic binning, comparative biology and taxonomic classification.</title>
        <authorList>
            <person name="Goeker M."/>
        </authorList>
    </citation>
    <scope>NUCLEOTIDE SEQUENCE [LARGE SCALE GENOMIC DNA]</scope>
    <source>
        <strain evidence="2 3">DSM 4734</strain>
    </source>
</reference>
<proteinExistence type="predicted"/>
<keyword evidence="1" id="KW-0812">Transmembrane</keyword>
<gene>
    <name evidence="2" type="ORF">C7435_0211</name>
</gene>
<name>A0A495DLG3_9PROT</name>
<comment type="caution">
    <text evidence="2">The sequence shown here is derived from an EMBL/GenBank/DDBJ whole genome shotgun (WGS) entry which is preliminary data.</text>
</comment>
<keyword evidence="1" id="KW-0472">Membrane</keyword>
<keyword evidence="1" id="KW-1133">Transmembrane helix</keyword>
<protein>
    <submittedName>
        <fullName evidence="2">Uncharacterized protein</fullName>
    </submittedName>
</protein>